<dbReference type="Proteomes" id="UP000037020">
    <property type="component" value="Unassembled WGS sequence"/>
</dbReference>
<sequence length="229" mass="25892">MTESLDRAKLENLALELTERQFEAVPRLREWHEGTWTDREFYKRYMIEVVLQIRLNNVADAYALYKASYGDYRLAGKLARYLADEIGHEGMFVKDLAGLGVTLEQIDATKVLPATAKTMGYLRLATDERGPAPVALWDWYLEWWSDRYMQAITDAAAKEFGIACTRGAQAHLDLDDSHGHDDMMFQTTAQAVETYGSAADAYADLEIYVDLGTEQYRQLFAAAVDSHGA</sequence>
<accession>A0ABR5J886</accession>
<dbReference type="Gene3D" id="1.20.910.10">
    <property type="entry name" value="Heme oxygenase-like"/>
    <property type="match status" value="1"/>
</dbReference>
<proteinExistence type="predicted"/>
<dbReference type="Pfam" id="PF14518">
    <property type="entry name" value="Haem_oxygenas_2"/>
    <property type="match status" value="1"/>
</dbReference>
<reference evidence="1 2" key="1">
    <citation type="submission" date="2015-07" db="EMBL/GenBank/DDBJ databases">
        <authorList>
            <person name="Ju K.-S."/>
            <person name="Doroghazi J.R."/>
            <person name="Metcalf W.W."/>
        </authorList>
    </citation>
    <scope>NUCLEOTIDE SEQUENCE [LARGE SCALE GENOMIC DNA]</scope>
    <source>
        <strain evidence="1 2">NRRL B-3589</strain>
    </source>
</reference>
<dbReference type="InterPro" id="IPR016084">
    <property type="entry name" value="Haem_Oase-like_multi-hlx"/>
</dbReference>
<organism evidence="1 2">
    <name type="scientific">Streptomyces varsoviensis</name>
    <dbReference type="NCBI Taxonomy" id="67373"/>
    <lineage>
        <taxon>Bacteria</taxon>
        <taxon>Bacillati</taxon>
        <taxon>Actinomycetota</taxon>
        <taxon>Actinomycetes</taxon>
        <taxon>Kitasatosporales</taxon>
        <taxon>Streptomycetaceae</taxon>
        <taxon>Streptomyces</taxon>
    </lineage>
</organism>
<name>A0ABR5J886_9ACTN</name>
<dbReference type="EMBL" id="LGUT01001101">
    <property type="protein sequence ID" value="KOG89644.1"/>
    <property type="molecule type" value="Genomic_DNA"/>
</dbReference>
<evidence type="ECO:0000313" key="1">
    <source>
        <dbReference type="EMBL" id="KOG89644.1"/>
    </source>
</evidence>
<keyword evidence="2" id="KW-1185">Reference proteome</keyword>
<dbReference type="RefSeq" id="WP_030877123.1">
    <property type="nucleotide sequence ID" value="NZ_JBIRHZ010000008.1"/>
</dbReference>
<evidence type="ECO:0000313" key="2">
    <source>
        <dbReference type="Proteomes" id="UP000037020"/>
    </source>
</evidence>
<gene>
    <name evidence="1" type="ORF">ADK38_13115</name>
</gene>
<comment type="caution">
    <text evidence="1">The sequence shown here is derived from an EMBL/GenBank/DDBJ whole genome shotgun (WGS) entry which is preliminary data.</text>
</comment>
<protein>
    <submittedName>
        <fullName evidence="1">Uncharacterized protein</fullName>
    </submittedName>
</protein>
<dbReference type="SUPFAM" id="SSF48613">
    <property type="entry name" value="Heme oxygenase-like"/>
    <property type="match status" value="1"/>
</dbReference>